<feature type="compositionally biased region" description="Basic and acidic residues" evidence="1">
    <location>
        <begin position="84"/>
        <end position="98"/>
    </location>
</feature>
<protein>
    <submittedName>
        <fullName evidence="2">Uncharacterized protein</fullName>
    </submittedName>
</protein>
<keyword evidence="3" id="KW-1185">Reference proteome</keyword>
<dbReference type="AlphaFoldDB" id="A0A5B6WWW2"/>
<accession>A0A5B6WWW2</accession>
<evidence type="ECO:0000256" key="1">
    <source>
        <dbReference type="SAM" id="MobiDB-lite"/>
    </source>
</evidence>
<dbReference type="Proteomes" id="UP000325315">
    <property type="component" value="Unassembled WGS sequence"/>
</dbReference>
<evidence type="ECO:0000313" key="2">
    <source>
        <dbReference type="EMBL" id="KAA3485187.1"/>
    </source>
</evidence>
<feature type="region of interest" description="Disordered" evidence="1">
    <location>
        <begin position="61"/>
        <end position="101"/>
    </location>
</feature>
<proteinExistence type="predicted"/>
<reference evidence="3" key="1">
    <citation type="journal article" date="2019" name="Plant Biotechnol. J.">
        <title>Genome sequencing of the Australian wild diploid species Gossypium australe highlights disease resistance and delayed gland morphogenesis.</title>
        <authorList>
            <person name="Cai Y."/>
            <person name="Cai X."/>
            <person name="Wang Q."/>
            <person name="Wang P."/>
            <person name="Zhang Y."/>
            <person name="Cai C."/>
            <person name="Xu Y."/>
            <person name="Wang K."/>
            <person name="Zhou Z."/>
            <person name="Wang C."/>
            <person name="Geng S."/>
            <person name="Li B."/>
            <person name="Dong Q."/>
            <person name="Hou Y."/>
            <person name="Wang H."/>
            <person name="Ai P."/>
            <person name="Liu Z."/>
            <person name="Yi F."/>
            <person name="Sun M."/>
            <person name="An G."/>
            <person name="Cheng J."/>
            <person name="Zhang Y."/>
            <person name="Shi Q."/>
            <person name="Xie Y."/>
            <person name="Shi X."/>
            <person name="Chang Y."/>
            <person name="Huang F."/>
            <person name="Chen Y."/>
            <person name="Hong S."/>
            <person name="Mi L."/>
            <person name="Sun Q."/>
            <person name="Zhang L."/>
            <person name="Zhou B."/>
            <person name="Peng R."/>
            <person name="Zhang X."/>
            <person name="Liu F."/>
        </authorList>
    </citation>
    <scope>NUCLEOTIDE SEQUENCE [LARGE SCALE GENOMIC DNA]</scope>
    <source>
        <strain evidence="3">cv. PA1801</strain>
    </source>
</reference>
<dbReference type="EMBL" id="SMMG02000002">
    <property type="protein sequence ID" value="KAA3485187.1"/>
    <property type="molecule type" value="Genomic_DNA"/>
</dbReference>
<name>A0A5B6WWW2_9ROSI</name>
<sequence length="185" mass="20835">MPGKIVYLYSCLDMHRSRVSNASPEFNYSKTLVTINVPALLLVQNTQAYLTDNLKVSSSLGVAEEPAHPQGKTGKQRGLPNQDESEKQHLQKPSREKGQLTYSADVQQTYSITKQIKTNTRVGKRGIHSTLMFDDKHGQIPTKEKAPHGVPARQPDLFHQLRNCQHFFAINSITQISLQFNKHIS</sequence>
<comment type="caution">
    <text evidence="2">The sequence shown here is derived from an EMBL/GenBank/DDBJ whole genome shotgun (WGS) entry which is preliminary data.</text>
</comment>
<evidence type="ECO:0000313" key="3">
    <source>
        <dbReference type="Proteomes" id="UP000325315"/>
    </source>
</evidence>
<gene>
    <name evidence="2" type="ORF">EPI10_007206</name>
</gene>
<organism evidence="2 3">
    <name type="scientific">Gossypium australe</name>
    <dbReference type="NCBI Taxonomy" id="47621"/>
    <lineage>
        <taxon>Eukaryota</taxon>
        <taxon>Viridiplantae</taxon>
        <taxon>Streptophyta</taxon>
        <taxon>Embryophyta</taxon>
        <taxon>Tracheophyta</taxon>
        <taxon>Spermatophyta</taxon>
        <taxon>Magnoliopsida</taxon>
        <taxon>eudicotyledons</taxon>
        <taxon>Gunneridae</taxon>
        <taxon>Pentapetalae</taxon>
        <taxon>rosids</taxon>
        <taxon>malvids</taxon>
        <taxon>Malvales</taxon>
        <taxon>Malvaceae</taxon>
        <taxon>Malvoideae</taxon>
        <taxon>Gossypium</taxon>
    </lineage>
</organism>